<dbReference type="GO" id="GO:0009881">
    <property type="term" value="F:photoreceptor activity"/>
    <property type="evidence" value="ECO:0007669"/>
    <property type="project" value="UniProtKB-KW"/>
</dbReference>
<feature type="domain" description="Phytochrome chromophore attachment site" evidence="13">
    <location>
        <begin position="141"/>
        <end position="298"/>
    </location>
</feature>
<dbReference type="InterPro" id="IPR001294">
    <property type="entry name" value="Phytochrome"/>
</dbReference>
<dbReference type="AlphaFoldDB" id="A0A844XER5"/>
<dbReference type="Pfam" id="PF00072">
    <property type="entry name" value="Response_reg"/>
    <property type="match status" value="1"/>
</dbReference>
<evidence type="ECO:0000256" key="9">
    <source>
        <dbReference type="ARBA" id="ARBA00022840"/>
    </source>
</evidence>
<keyword evidence="10" id="KW-0157">Chromophore</keyword>
<proteinExistence type="predicted"/>
<dbReference type="Gene3D" id="3.30.565.10">
    <property type="entry name" value="Histidine kinase-like ATPase, C-terminal domain"/>
    <property type="match status" value="1"/>
</dbReference>
<dbReference type="Pfam" id="PF01590">
    <property type="entry name" value="GAF"/>
    <property type="match status" value="1"/>
</dbReference>
<name>A0A844XER5_9SPHN</name>
<feature type="domain" description="Response regulatory" evidence="14">
    <location>
        <begin position="736"/>
        <end position="847"/>
    </location>
</feature>
<dbReference type="InterPro" id="IPR035965">
    <property type="entry name" value="PAS-like_dom_sf"/>
</dbReference>
<organism evidence="15 16">
    <name type="scientific">Aurantiacibacter rhizosphaerae</name>
    <dbReference type="NCBI Taxonomy" id="2691582"/>
    <lineage>
        <taxon>Bacteria</taxon>
        <taxon>Pseudomonadati</taxon>
        <taxon>Pseudomonadota</taxon>
        <taxon>Alphaproteobacteria</taxon>
        <taxon>Sphingomonadales</taxon>
        <taxon>Erythrobacteraceae</taxon>
        <taxon>Aurantiacibacter</taxon>
    </lineage>
</organism>
<feature type="modified residue" description="4-aspartylphosphate" evidence="12">
    <location>
        <position position="786"/>
    </location>
</feature>
<dbReference type="Pfam" id="PF07536">
    <property type="entry name" value="HWE_HK"/>
    <property type="match status" value="1"/>
</dbReference>
<evidence type="ECO:0000259" key="14">
    <source>
        <dbReference type="PROSITE" id="PS50110"/>
    </source>
</evidence>
<dbReference type="InterPro" id="IPR009219">
    <property type="entry name" value="Bactrphtchr_CheY"/>
</dbReference>
<evidence type="ECO:0000256" key="6">
    <source>
        <dbReference type="ARBA" id="ARBA00022679"/>
    </source>
</evidence>
<dbReference type="PROSITE" id="PS50046">
    <property type="entry name" value="PHYTOCHROME_2"/>
    <property type="match status" value="1"/>
</dbReference>
<dbReference type="EMBL" id="WUBR01000002">
    <property type="protein sequence ID" value="MWV28243.1"/>
    <property type="molecule type" value="Genomic_DNA"/>
</dbReference>
<keyword evidence="6" id="KW-0808">Transferase</keyword>
<keyword evidence="5" id="KW-0716">Sensory transduction</keyword>
<keyword evidence="11" id="KW-0675">Receptor</keyword>
<keyword evidence="9" id="KW-0067">ATP-binding</keyword>
<dbReference type="SMART" id="SM00911">
    <property type="entry name" value="HWE_HK"/>
    <property type="match status" value="1"/>
</dbReference>
<reference evidence="15 16" key="1">
    <citation type="submission" date="2019-12" db="EMBL/GenBank/DDBJ databases">
        <authorList>
            <person name="Lee S.D."/>
        </authorList>
    </citation>
    <scope>NUCLEOTIDE SEQUENCE [LARGE SCALE GENOMIC DNA]</scope>
    <source>
        <strain evidence="15 16">GH3-10</strain>
    </source>
</reference>
<dbReference type="InterPro" id="IPR011006">
    <property type="entry name" value="CheY-like_superfamily"/>
</dbReference>
<dbReference type="InterPro" id="IPR013654">
    <property type="entry name" value="PAS_2"/>
</dbReference>
<dbReference type="RefSeq" id="WP_160485856.1">
    <property type="nucleotide sequence ID" value="NZ_WUBR01000002.1"/>
</dbReference>
<dbReference type="GO" id="GO:0006355">
    <property type="term" value="P:regulation of DNA-templated transcription"/>
    <property type="evidence" value="ECO:0007669"/>
    <property type="project" value="InterPro"/>
</dbReference>
<dbReference type="Pfam" id="PF08446">
    <property type="entry name" value="PAS_2"/>
    <property type="match status" value="1"/>
</dbReference>
<comment type="caution">
    <text evidence="15">The sequence shown here is derived from an EMBL/GenBank/DDBJ whole genome shotgun (WGS) entry which is preliminary data.</text>
</comment>
<dbReference type="PIRSF" id="PIRSF036397">
    <property type="entry name" value="Bactrphtchrm_rec"/>
    <property type="match status" value="1"/>
</dbReference>
<dbReference type="InterPro" id="IPR016132">
    <property type="entry name" value="Phyto_chromo_attachment"/>
</dbReference>
<dbReference type="GO" id="GO:0009584">
    <property type="term" value="P:detection of visible light"/>
    <property type="evidence" value="ECO:0007669"/>
    <property type="project" value="InterPro"/>
</dbReference>
<evidence type="ECO:0000256" key="2">
    <source>
        <dbReference type="ARBA" id="ARBA00012438"/>
    </source>
</evidence>
<keyword evidence="4 12" id="KW-0597">Phosphoprotein</keyword>
<keyword evidence="16" id="KW-1185">Reference proteome</keyword>
<evidence type="ECO:0000256" key="11">
    <source>
        <dbReference type="ARBA" id="ARBA00023170"/>
    </source>
</evidence>
<dbReference type="GO" id="GO:0000160">
    <property type="term" value="P:phosphorelay signal transduction system"/>
    <property type="evidence" value="ECO:0007669"/>
    <property type="project" value="InterPro"/>
</dbReference>
<dbReference type="GO" id="GO:0004673">
    <property type="term" value="F:protein histidine kinase activity"/>
    <property type="evidence" value="ECO:0007669"/>
    <property type="project" value="UniProtKB-EC"/>
</dbReference>
<dbReference type="InterPro" id="IPR013515">
    <property type="entry name" value="Phytochrome_cen-reg"/>
</dbReference>
<dbReference type="Gene3D" id="3.40.50.2300">
    <property type="match status" value="1"/>
</dbReference>
<protein>
    <recommendedName>
        <fullName evidence="2">histidine kinase</fullName>
        <ecNumber evidence="2">2.7.13.3</ecNumber>
    </recommendedName>
</protein>
<reference evidence="15 16" key="2">
    <citation type="submission" date="2020-02" db="EMBL/GenBank/DDBJ databases">
        <title>Erythrobacter dongmakensis sp. nov., isolated from a tidal mudflat.</title>
        <authorList>
            <person name="Kim I.S."/>
        </authorList>
    </citation>
    <scope>NUCLEOTIDE SEQUENCE [LARGE SCALE GENOMIC DNA]</scope>
    <source>
        <strain evidence="15 16">GH3-10</strain>
    </source>
</reference>
<dbReference type="PANTHER" id="PTHR41523">
    <property type="entry name" value="TWO-COMPONENT SYSTEM SENSOR PROTEIN"/>
    <property type="match status" value="1"/>
</dbReference>
<dbReference type="GO" id="GO:0005524">
    <property type="term" value="F:ATP binding"/>
    <property type="evidence" value="ECO:0007669"/>
    <property type="project" value="UniProtKB-KW"/>
</dbReference>
<dbReference type="SMART" id="SM00065">
    <property type="entry name" value="GAF"/>
    <property type="match status" value="1"/>
</dbReference>
<evidence type="ECO:0000313" key="16">
    <source>
        <dbReference type="Proteomes" id="UP000461409"/>
    </source>
</evidence>
<dbReference type="PRINTS" id="PR01033">
    <property type="entry name" value="PHYTOCHROME"/>
</dbReference>
<sequence>MKVDLTNCDREEIHLLGHVQTFGCLLAFSSDWLIVHASCNTDEILGVKAEEIIGTSALDVITESALHDIRGAVQTLNAMDATAHLFDVRVRANDDRRFNIALHRTGRNTIVEIEPALSQEKQKDSMSQVRNIIDRLNGVDDVDKLCKIAARFVGLLTGFDRVMVYRFAPDLSGQVIAEAANPGIDSFMGLRYPASDIPSQARELYRRSLIRIISDVNDKVSPIIPEANSENEKVDLSLSTLRAVSPIHLEYLRNMGVEASMSISIMVNGKLWGLFACHHYKPLVLDARVRSACDLFGQMFGYVLAALENRRKSNDMEAVRNLHDDLMRHFAEGAKVEDDVDFILEGLDEIVDFDGAVSWIDGKFRQVGNTPTKDEIMTLVRFLNTTATSQVYSTNCLHKVHPPAEDYIARGAGLLALPVSRKPRDYIMLFRGEVAKTVTWAGNPEKAIEYGPNGARLTPRKSFASWKETVYGQSEDWTAKEKEIAERIRVTLLEVVLLMSDAANAERTRAQEKQELLIAELNHRVRNILNLIRGLVEQSKTDAVSVDEFTTNVSDRIQALARAHDQITRGNWSAASLRELIRTEVTAYLGPKCDRVQFSGCDAIVLPETYSTLALVIHELASNSAKYGALADSRGKIDVTLTREDDDALTLTWVESDGPTVKPPTRRGFGSTVIERSIPFELGGEAEISFPMSGVRARLMIPEAHIEDFVEQEQSEPEKVGTPVPAKTSSSQLSGTVLLVEDNMIIAMDSEKMLEDLGAQKVCTASSVAEAMRIIEEEDISMALLDLNLGVDNSLPVARTLKEKGIPFAFATGYGDSAQLLEDFSEYPVLTKPYEKALLGSTMAGLL</sequence>
<evidence type="ECO:0000256" key="12">
    <source>
        <dbReference type="PROSITE-ProRule" id="PRU00169"/>
    </source>
</evidence>
<dbReference type="InterPro" id="IPR003018">
    <property type="entry name" value="GAF"/>
</dbReference>
<dbReference type="PROSITE" id="PS50110">
    <property type="entry name" value="RESPONSE_REGULATORY"/>
    <property type="match status" value="1"/>
</dbReference>
<keyword evidence="8" id="KW-0418">Kinase</keyword>
<keyword evidence="3" id="KW-0600">Photoreceptor protein</keyword>
<dbReference type="Gene3D" id="3.30.450.40">
    <property type="match status" value="1"/>
</dbReference>
<dbReference type="InterPro" id="IPR011102">
    <property type="entry name" value="Sig_transdc_His_kinase_HWE"/>
</dbReference>
<evidence type="ECO:0000259" key="13">
    <source>
        <dbReference type="PROSITE" id="PS50046"/>
    </source>
</evidence>
<evidence type="ECO:0000256" key="4">
    <source>
        <dbReference type="ARBA" id="ARBA00022553"/>
    </source>
</evidence>
<dbReference type="SUPFAM" id="SSF52172">
    <property type="entry name" value="CheY-like"/>
    <property type="match status" value="1"/>
</dbReference>
<gene>
    <name evidence="15" type="ORF">GRF63_10030</name>
</gene>
<evidence type="ECO:0000256" key="5">
    <source>
        <dbReference type="ARBA" id="ARBA00022606"/>
    </source>
</evidence>
<dbReference type="Proteomes" id="UP000461409">
    <property type="component" value="Unassembled WGS sequence"/>
</dbReference>
<dbReference type="Gene3D" id="3.30.450.270">
    <property type="match status" value="1"/>
</dbReference>
<dbReference type="EC" id="2.7.13.3" evidence="2"/>
<dbReference type="InterPro" id="IPR043150">
    <property type="entry name" value="Phytochrome_PHY_sf"/>
</dbReference>
<dbReference type="InterPro" id="IPR001789">
    <property type="entry name" value="Sig_transdc_resp-reg_receiver"/>
</dbReference>
<evidence type="ECO:0000256" key="7">
    <source>
        <dbReference type="ARBA" id="ARBA00022741"/>
    </source>
</evidence>
<dbReference type="SMART" id="SM00448">
    <property type="entry name" value="REC"/>
    <property type="match status" value="1"/>
</dbReference>
<dbReference type="InterPro" id="IPR029016">
    <property type="entry name" value="GAF-like_dom_sf"/>
</dbReference>
<keyword evidence="7" id="KW-0547">Nucleotide-binding</keyword>
<dbReference type="SUPFAM" id="SSF55785">
    <property type="entry name" value="PYP-like sensor domain (PAS domain)"/>
    <property type="match status" value="1"/>
</dbReference>
<dbReference type="SUPFAM" id="SSF55874">
    <property type="entry name" value="ATPase domain of HSP90 chaperone/DNA topoisomerase II/histidine kinase"/>
    <property type="match status" value="1"/>
</dbReference>
<evidence type="ECO:0000256" key="8">
    <source>
        <dbReference type="ARBA" id="ARBA00022777"/>
    </source>
</evidence>
<accession>A0A844XER5</accession>
<evidence type="ECO:0000256" key="1">
    <source>
        <dbReference type="ARBA" id="ARBA00000085"/>
    </source>
</evidence>
<dbReference type="Gene3D" id="3.30.450.20">
    <property type="entry name" value="PAS domain"/>
    <property type="match status" value="1"/>
</dbReference>
<evidence type="ECO:0000313" key="15">
    <source>
        <dbReference type="EMBL" id="MWV28243.1"/>
    </source>
</evidence>
<comment type="catalytic activity">
    <reaction evidence="1">
        <text>ATP + protein L-histidine = ADP + protein N-phospho-L-histidine.</text>
        <dbReference type="EC" id="2.7.13.3"/>
    </reaction>
</comment>
<evidence type="ECO:0000256" key="3">
    <source>
        <dbReference type="ARBA" id="ARBA00022543"/>
    </source>
</evidence>
<dbReference type="PANTHER" id="PTHR41523:SF8">
    <property type="entry name" value="ETHYLENE RESPONSE SENSOR PROTEIN"/>
    <property type="match status" value="1"/>
</dbReference>
<dbReference type="InterPro" id="IPR036890">
    <property type="entry name" value="HATPase_C_sf"/>
</dbReference>
<dbReference type="SUPFAM" id="SSF55781">
    <property type="entry name" value="GAF domain-like"/>
    <property type="match status" value="2"/>
</dbReference>
<evidence type="ECO:0000256" key="10">
    <source>
        <dbReference type="ARBA" id="ARBA00022991"/>
    </source>
</evidence>
<dbReference type="Pfam" id="PF00360">
    <property type="entry name" value="PHY"/>
    <property type="match status" value="1"/>
</dbReference>